<dbReference type="PANTHER" id="PTHR11909">
    <property type="entry name" value="CASEIN KINASE-RELATED"/>
    <property type="match status" value="1"/>
</dbReference>
<accession>A0A4S4M351</accession>
<dbReference type="InterPro" id="IPR017441">
    <property type="entry name" value="Protein_kinase_ATP_BS"/>
</dbReference>
<evidence type="ECO:0000313" key="4">
    <source>
        <dbReference type="Proteomes" id="UP000310158"/>
    </source>
</evidence>
<dbReference type="PROSITE" id="PS00107">
    <property type="entry name" value="PROTEIN_KINASE_ATP"/>
    <property type="match status" value="1"/>
</dbReference>
<dbReference type="Proteomes" id="UP000310158">
    <property type="component" value="Unassembled WGS sequence"/>
</dbReference>
<sequence length="320" mass="36419">MQVIWLAFNQSRFVVHRRLGAGAHGDVFVGFDAYQKREVVIKLAVAPSPPAENEVRVYNMLSSADGIAELIWSGIEHGYHALVLEYLSPDLATVRDICNMTMEPALVACVGYYMLERLEFVHSRGFIHGDVKPSNFAGVSYVSRQQIIYLLDFGLADRYMHDGVHIEEGLEPISTRCTPSFASINVLRTFKHSRRDDLESLIYTFLYLLRSPEGLPWDELVVILPLFDDVWEGYAWLADIKASSTPHYLFQGFPEEFAHMLEYVRNLHFDETPDYQRLKDLCLSILEKADIQKLELKFEKWQGAELSVGVAGNKMGGIAH</sequence>
<reference evidence="3 4" key="1">
    <citation type="submission" date="2019-02" db="EMBL/GenBank/DDBJ databases">
        <title>Genome sequencing of the rare red list fungi Bondarzewia mesenterica.</title>
        <authorList>
            <person name="Buettner E."/>
            <person name="Kellner H."/>
        </authorList>
    </citation>
    <scope>NUCLEOTIDE SEQUENCE [LARGE SCALE GENOMIC DNA]</scope>
    <source>
        <strain evidence="3 4">DSM 108281</strain>
    </source>
</reference>
<dbReference type="Pfam" id="PF00069">
    <property type="entry name" value="Pkinase"/>
    <property type="match status" value="1"/>
</dbReference>
<dbReference type="GO" id="GO:0005524">
    <property type="term" value="F:ATP binding"/>
    <property type="evidence" value="ECO:0007669"/>
    <property type="project" value="UniProtKB-UniRule"/>
</dbReference>
<dbReference type="AlphaFoldDB" id="A0A4S4M351"/>
<dbReference type="EMBL" id="SGPL01000069">
    <property type="protein sequence ID" value="THH18641.1"/>
    <property type="molecule type" value="Genomic_DNA"/>
</dbReference>
<keyword evidence="4" id="KW-1185">Reference proteome</keyword>
<dbReference type="OrthoDB" id="5979581at2759"/>
<organism evidence="3 4">
    <name type="scientific">Bondarzewia mesenterica</name>
    <dbReference type="NCBI Taxonomy" id="1095465"/>
    <lineage>
        <taxon>Eukaryota</taxon>
        <taxon>Fungi</taxon>
        <taxon>Dikarya</taxon>
        <taxon>Basidiomycota</taxon>
        <taxon>Agaricomycotina</taxon>
        <taxon>Agaricomycetes</taxon>
        <taxon>Russulales</taxon>
        <taxon>Bondarzewiaceae</taxon>
        <taxon>Bondarzewia</taxon>
    </lineage>
</organism>
<dbReference type="InterPro" id="IPR050235">
    <property type="entry name" value="CK1_Ser-Thr_kinase"/>
</dbReference>
<keyword evidence="1" id="KW-0547">Nucleotide-binding</keyword>
<protein>
    <recommendedName>
        <fullName evidence="2">Protein kinase domain-containing protein</fullName>
    </recommendedName>
</protein>
<proteinExistence type="predicted"/>
<dbReference type="InterPro" id="IPR011009">
    <property type="entry name" value="Kinase-like_dom_sf"/>
</dbReference>
<evidence type="ECO:0000313" key="3">
    <source>
        <dbReference type="EMBL" id="THH18641.1"/>
    </source>
</evidence>
<feature type="domain" description="Protein kinase" evidence="2">
    <location>
        <begin position="13"/>
        <end position="286"/>
    </location>
</feature>
<gene>
    <name evidence="3" type="ORF">EW146_g2369</name>
</gene>
<dbReference type="SMART" id="SM00220">
    <property type="entry name" value="S_TKc"/>
    <property type="match status" value="1"/>
</dbReference>
<dbReference type="InterPro" id="IPR000719">
    <property type="entry name" value="Prot_kinase_dom"/>
</dbReference>
<dbReference type="GO" id="GO:0004672">
    <property type="term" value="F:protein kinase activity"/>
    <property type="evidence" value="ECO:0007669"/>
    <property type="project" value="InterPro"/>
</dbReference>
<keyword evidence="1" id="KW-0067">ATP-binding</keyword>
<name>A0A4S4M351_9AGAM</name>
<evidence type="ECO:0000259" key="2">
    <source>
        <dbReference type="PROSITE" id="PS50011"/>
    </source>
</evidence>
<feature type="binding site" evidence="1">
    <location>
        <position position="42"/>
    </location>
    <ligand>
        <name>ATP</name>
        <dbReference type="ChEBI" id="CHEBI:30616"/>
    </ligand>
</feature>
<dbReference type="SUPFAM" id="SSF56112">
    <property type="entry name" value="Protein kinase-like (PK-like)"/>
    <property type="match status" value="1"/>
</dbReference>
<evidence type="ECO:0000256" key="1">
    <source>
        <dbReference type="PROSITE-ProRule" id="PRU10141"/>
    </source>
</evidence>
<comment type="caution">
    <text evidence="3">The sequence shown here is derived from an EMBL/GenBank/DDBJ whole genome shotgun (WGS) entry which is preliminary data.</text>
</comment>
<dbReference type="Gene3D" id="1.10.510.10">
    <property type="entry name" value="Transferase(Phosphotransferase) domain 1"/>
    <property type="match status" value="1"/>
</dbReference>
<dbReference type="PROSITE" id="PS50011">
    <property type="entry name" value="PROTEIN_KINASE_DOM"/>
    <property type="match status" value="1"/>
</dbReference>